<dbReference type="KEGG" id="lhb:D1010_03120"/>
<protein>
    <recommendedName>
        <fullName evidence="4">Siphovirus Gp157 family protein</fullName>
    </recommendedName>
</protein>
<name>A0A5P8M251_9LACO</name>
<dbReference type="Pfam" id="PF05565">
    <property type="entry name" value="Sipho_Gp157"/>
    <property type="match status" value="1"/>
</dbReference>
<evidence type="ECO:0000313" key="3">
    <source>
        <dbReference type="Proteomes" id="UP000326779"/>
    </source>
</evidence>
<dbReference type="Proteomes" id="UP000326779">
    <property type="component" value="Chromosome"/>
</dbReference>
<evidence type="ECO:0000256" key="1">
    <source>
        <dbReference type="SAM" id="Coils"/>
    </source>
</evidence>
<feature type="coiled-coil region" evidence="1">
    <location>
        <begin position="50"/>
        <end position="84"/>
    </location>
</feature>
<dbReference type="AlphaFoldDB" id="A0A5P8M251"/>
<evidence type="ECO:0008006" key="4">
    <source>
        <dbReference type="Google" id="ProtNLM"/>
    </source>
</evidence>
<dbReference type="InterPro" id="IPR008840">
    <property type="entry name" value="Sipho_Gp157"/>
</dbReference>
<keyword evidence="1" id="KW-0175">Coiled coil</keyword>
<reference evidence="2 3" key="1">
    <citation type="submission" date="2019-10" db="EMBL/GenBank/DDBJ databases">
        <title>The completed genome of Lactobacillus harbinensis M1.</title>
        <authorList>
            <person name="Zheng Y."/>
        </authorList>
    </citation>
    <scope>NUCLEOTIDE SEQUENCE [LARGE SCALE GENOMIC DNA]</scope>
    <source>
        <strain evidence="2 3">M1</strain>
    </source>
</reference>
<proteinExistence type="predicted"/>
<organism evidence="2 3">
    <name type="scientific">Schleiferilactobacillus harbinensis</name>
    <dbReference type="NCBI Taxonomy" id="304207"/>
    <lineage>
        <taxon>Bacteria</taxon>
        <taxon>Bacillati</taxon>
        <taxon>Bacillota</taxon>
        <taxon>Bacilli</taxon>
        <taxon>Lactobacillales</taxon>
        <taxon>Lactobacillaceae</taxon>
        <taxon>Schleiferilactobacillus</taxon>
    </lineage>
</organism>
<accession>A0A5P8M251</accession>
<evidence type="ECO:0000313" key="2">
    <source>
        <dbReference type="EMBL" id="QFR22513.1"/>
    </source>
</evidence>
<dbReference type="EMBL" id="CP045143">
    <property type="protein sequence ID" value="QFR22513.1"/>
    <property type="molecule type" value="Genomic_DNA"/>
</dbReference>
<dbReference type="RefSeq" id="WP_152260204.1">
    <property type="nucleotide sequence ID" value="NZ_CP045143.1"/>
</dbReference>
<sequence>MATLYDLQGAYARVAALAADPESDPEAIKDTLASIKDGIEEKAVGYAYVIKSVDNDIAEVDAEIKRLNDRRRGLTSNRDRLKQALTDAFQVAGINKVKTPTLTVWIQASTSVQVPDDYRLLPPQFVTKKVTHVVDKRSIKAALEAGTTVVGAELHTNWSPRIR</sequence>
<gene>
    <name evidence="2" type="ORF">D1010_03120</name>
</gene>